<evidence type="ECO:0000313" key="2">
    <source>
        <dbReference type="Proteomes" id="UP000824782"/>
    </source>
</evidence>
<sequence>MKDTCCTDLCVDVSGDCDSLRSWRICCSPCSSGFHSYSMLRDTTRRGHSTGEGEAAWPGNGGDGAVLPLAGY</sequence>
<keyword evidence="2" id="KW-1185">Reference proteome</keyword>
<gene>
    <name evidence="1" type="ORF">GDO81_028783</name>
</gene>
<organism evidence="1 2">
    <name type="scientific">Engystomops pustulosus</name>
    <name type="common">Tungara frog</name>
    <name type="synonym">Physalaemus pustulosus</name>
    <dbReference type="NCBI Taxonomy" id="76066"/>
    <lineage>
        <taxon>Eukaryota</taxon>
        <taxon>Metazoa</taxon>
        <taxon>Chordata</taxon>
        <taxon>Craniata</taxon>
        <taxon>Vertebrata</taxon>
        <taxon>Euteleostomi</taxon>
        <taxon>Amphibia</taxon>
        <taxon>Batrachia</taxon>
        <taxon>Anura</taxon>
        <taxon>Neobatrachia</taxon>
        <taxon>Hyloidea</taxon>
        <taxon>Leptodactylidae</taxon>
        <taxon>Leiuperinae</taxon>
        <taxon>Engystomops</taxon>
    </lineage>
</organism>
<name>A0AAV6YJG4_ENGPU</name>
<dbReference type="AlphaFoldDB" id="A0AAV6YJG4"/>
<proteinExistence type="predicted"/>
<reference evidence="1" key="1">
    <citation type="thesis" date="2020" institute="ProQuest LLC" country="789 East Eisenhower Parkway, Ann Arbor, MI, USA">
        <title>Comparative Genomics and Chromosome Evolution.</title>
        <authorList>
            <person name="Mudd A.B."/>
        </authorList>
    </citation>
    <scope>NUCLEOTIDE SEQUENCE</scope>
    <source>
        <strain evidence="1">237g6f4</strain>
        <tissue evidence="1">Blood</tissue>
    </source>
</reference>
<accession>A0AAV6YJG4</accession>
<protein>
    <submittedName>
        <fullName evidence="1">Uncharacterized protein</fullName>
    </submittedName>
</protein>
<comment type="caution">
    <text evidence="1">The sequence shown here is derived from an EMBL/GenBank/DDBJ whole genome shotgun (WGS) entry which is preliminary data.</text>
</comment>
<dbReference type="Proteomes" id="UP000824782">
    <property type="component" value="Unassembled WGS sequence"/>
</dbReference>
<evidence type="ECO:0000313" key="1">
    <source>
        <dbReference type="EMBL" id="KAG8535337.1"/>
    </source>
</evidence>
<dbReference type="EMBL" id="WNYA01070209">
    <property type="protein sequence ID" value="KAG8535337.1"/>
    <property type="molecule type" value="Genomic_DNA"/>
</dbReference>